<evidence type="ECO:0000313" key="3">
    <source>
        <dbReference type="EMBL" id="CEK66407.1"/>
    </source>
</evidence>
<reference evidence="2" key="1">
    <citation type="submission" date="2014-12" db="EMBL/GenBank/DDBJ databases">
        <title>Insight into the proteome of Arion vulgaris.</title>
        <authorList>
            <person name="Aradska J."/>
            <person name="Bulat T."/>
            <person name="Smidak R."/>
            <person name="Sarate P."/>
            <person name="Gangsoo J."/>
            <person name="Sialana F."/>
            <person name="Bilban M."/>
            <person name="Lubec G."/>
        </authorList>
    </citation>
    <scope>NUCLEOTIDE SEQUENCE</scope>
    <source>
        <tissue evidence="2">Skin</tissue>
    </source>
</reference>
<evidence type="ECO:0000313" key="2">
    <source>
        <dbReference type="EMBL" id="CEK66405.1"/>
    </source>
</evidence>
<dbReference type="EMBL" id="HACG01019542">
    <property type="protein sequence ID" value="CEK66407.1"/>
    <property type="molecule type" value="Transcribed_RNA"/>
</dbReference>
<organism evidence="2">
    <name type="scientific">Arion vulgaris</name>
    <dbReference type="NCBI Taxonomy" id="1028688"/>
    <lineage>
        <taxon>Eukaryota</taxon>
        <taxon>Metazoa</taxon>
        <taxon>Spiralia</taxon>
        <taxon>Lophotrochozoa</taxon>
        <taxon>Mollusca</taxon>
        <taxon>Gastropoda</taxon>
        <taxon>Heterobranchia</taxon>
        <taxon>Euthyneura</taxon>
        <taxon>Panpulmonata</taxon>
        <taxon>Eupulmonata</taxon>
        <taxon>Stylommatophora</taxon>
        <taxon>Helicina</taxon>
        <taxon>Arionoidea</taxon>
        <taxon>Arionidae</taxon>
        <taxon>Arion</taxon>
    </lineage>
</organism>
<accession>A0A0B6ZF97</accession>
<proteinExistence type="predicted"/>
<sequence length="192" mass="21320">MDSKKEHSYPSSSCPSDNQSSVPMPPPYTDEPPAYTPMAAPYASNHTDAYKSPAYMEQPGVTNVCQPSAPQLLSYPHQSNNETITNQQTSHQPAIIIHQTNHPVMVSPPRSTLGGHHNDFLHLSPSHIVETTATGRRRTQSHVTDFGTGKEYIIKERTSRLGTRTKTVIKEVGGPRTIVKETPRRTIVKQRK</sequence>
<evidence type="ECO:0000256" key="1">
    <source>
        <dbReference type="SAM" id="MobiDB-lite"/>
    </source>
</evidence>
<dbReference type="AlphaFoldDB" id="A0A0B6ZF97"/>
<feature type="compositionally biased region" description="Low complexity" evidence="1">
    <location>
        <begin position="32"/>
        <end position="43"/>
    </location>
</feature>
<name>A0A0B6ZF97_9EUPU</name>
<feature type="compositionally biased region" description="Low complexity" evidence="1">
    <location>
        <begin position="9"/>
        <end position="22"/>
    </location>
</feature>
<protein>
    <submittedName>
        <fullName evidence="2">Uncharacterized protein</fullName>
    </submittedName>
</protein>
<dbReference type="EMBL" id="HACG01019540">
    <property type="protein sequence ID" value="CEK66405.1"/>
    <property type="molecule type" value="Transcribed_RNA"/>
</dbReference>
<feature type="region of interest" description="Disordered" evidence="1">
    <location>
        <begin position="1"/>
        <end position="46"/>
    </location>
</feature>
<gene>
    <name evidence="2" type="primary">ORF58616</name>
    <name evidence="3" type="synonym">ORF58622</name>
</gene>